<dbReference type="EMBL" id="ML122251">
    <property type="protein sequence ID" value="RPD66552.1"/>
    <property type="molecule type" value="Genomic_DNA"/>
</dbReference>
<dbReference type="AlphaFoldDB" id="A0A5C2SRS1"/>
<proteinExistence type="predicted"/>
<dbReference type="Proteomes" id="UP000313359">
    <property type="component" value="Unassembled WGS sequence"/>
</dbReference>
<evidence type="ECO:0000313" key="3">
    <source>
        <dbReference type="Proteomes" id="UP000313359"/>
    </source>
</evidence>
<reference evidence="2" key="1">
    <citation type="journal article" date="2018" name="Genome Biol. Evol.">
        <title>Genomics and development of Lentinus tigrinus, a white-rot wood-decaying mushroom with dimorphic fruiting bodies.</title>
        <authorList>
            <person name="Wu B."/>
            <person name="Xu Z."/>
            <person name="Knudson A."/>
            <person name="Carlson A."/>
            <person name="Chen N."/>
            <person name="Kovaka S."/>
            <person name="LaButti K."/>
            <person name="Lipzen A."/>
            <person name="Pennachio C."/>
            <person name="Riley R."/>
            <person name="Schakwitz W."/>
            <person name="Umezawa K."/>
            <person name="Ohm R.A."/>
            <person name="Grigoriev I.V."/>
            <person name="Nagy L.G."/>
            <person name="Gibbons J."/>
            <person name="Hibbett D."/>
        </authorList>
    </citation>
    <scope>NUCLEOTIDE SEQUENCE [LARGE SCALE GENOMIC DNA]</scope>
    <source>
        <strain evidence="2">ALCF2SS1-6</strain>
    </source>
</reference>
<feature type="region of interest" description="Disordered" evidence="1">
    <location>
        <begin position="45"/>
        <end position="74"/>
    </location>
</feature>
<evidence type="ECO:0000313" key="2">
    <source>
        <dbReference type="EMBL" id="RPD66552.1"/>
    </source>
</evidence>
<sequence length="163" mass="17832">MQASRLHVQPLCISCMTSFQQFFCRFILSVRAIGLGERIRKNSTNSAKNLGRASGRGTRPKIQNKLSRQRCHHPPNVDLAPRPIRARLAPRIVSELFPCAILLPNHAVPKVCAARHGVGSSASHADLLACQVVCCFRLEALGEHGNLRAAPSRPSRSPPPSVF</sequence>
<organism evidence="2 3">
    <name type="scientific">Lentinus tigrinus ALCF2SS1-6</name>
    <dbReference type="NCBI Taxonomy" id="1328759"/>
    <lineage>
        <taxon>Eukaryota</taxon>
        <taxon>Fungi</taxon>
        <taxon>Dikarya</taxon>
        <taxon>Basidiomycota</taxon>
        <taxon>Agaricomycotina</taxon>
        <taxon>Agaricomycetes</taxon>
        <taxon>Polyporales</taxon>
        <taxon>Polyporaceae</taxon>
        <taxon>Lentinus</taxon>
    </lineage>
</organism>
<gene>
    <name evidence="2" type="ORF">L227DRAFT_148372</name>
</gene>
<name>A0A5C2SRS1_9APHY</name>
<protein>
    <submittedName>
        <fullName evidence="2">Uncharacterized protein</fullName>
    </submittedName>
</protein>
<keyword evidence="3" id="KW-1185">Reference proteome</keyword>
<evidence type="ECO:0000256" key="1">
    <source>
        <dbReference type="SAM" id="MobiDB-lite"/>
    </source>
</evidence>
<accession>A0A5C2SRS1</accession>